<organism evidence="2 3">
    <name type="scientific">Hoeflea poritis</name>
    <dbReference type="NCBI Taxonomy" id="2993659"/>
    <lineage>
        <taxon>Bacteria</taxon>
        <taxon>Pseudomonadati</taxon>
        <taxon>Pseudomonadota</taxon>
        <taxon>Alphaproteobacteria</taxon>
        <taxon>Hyphomicrobiales</taxon>
        <taxon>Rhizobiaceae</taxon>
        <taxon>Hoeflea</taxon>
    </lineage>
</organism>
<feature type="transmembrane region" description="Helical" evidence="1">
    <location>
        <begin position="16"/>
        <end position="38"/>
    </location>
</feature>
<evidence type="ECO:0000313" key="2">
    <source>
        <dbReference type="EMBL" id="MDA4848345.1"/>
    </source>
</evidence>
<feature type="transmembrane region" description="Helical" evidence="1">
    <location>
        <begin position="125"/>
        <end position="145"/>
    </location>
</feature>
<comment type="caution">
    <text evidence="2">The sequence shown here is derived from an EMBL/GenBank/DDBJ whole genome shotgun (WGS) entry which is preliminary data.</text>
</comment>
<name>A0ABT4VUF3_9HYPH</name>
<feature type="transmembrane region" description="Helical" evidence="1">
    <location>
        <begin position="447"/>
        <end position="465"/>
    </location>
</feature>
<dbReference type="EMBL" id="JAPJZH010000021">
    <property type="protein sequence ID" value="MDA4848345.1"/>
    <property type="molecule type" value="Genomic_DNA"/>
</dbReference>
<feature type="transmembrane region" description="Helical" evidence="1">
    <location>
        <begin position="183"/>
        <end position="205"/>
    </location>
</feature>
<feature type="transmembrane region" description="Helical" evidence="1">
    <location>
        <begin position="332"/>
        <end position="359"/>
    </location>
</feature>
<evidence type="ECO:0000256" key="1">
    <source>
        <dbReference type="SAM" id="Phobius"/>
    </source>
</evidence>
<dbReference type="RefSeq" id="WP_271092202.1">
    <property type="nucleotide sequence ID" value="NZ_JAPJZH010000021.1"/>
</dbReference>
<proteinExistence type="predicted"/>
<reference evidence="2" key="1">
    <citation type="submission" date="2022-11" db="EMBL/GenBank/DDBJ databases">
        <title>Hoeflea poritis sp. nov., isolated from scleractinian coral Porites lutea.</title>
        <authorList>
            <person name="Zhang G."/>
            <person name="Wei Q."/>
            <person name="Cai L."/>
        </authorList>
    </citation>
    <scope>NUCLEOTIDE SEQUENCE</scope>
    <source>
        <strain evidence="2">E7-10</strain>
    </source>
</reference>
<feature type="transmembrane region" description="Helical" evidence="1">
    <location>
        <begin position="45"/>
        <end position="72"/>
    </location>
</feature>
<feature type="transmembrane region" description="Helical" evidence="1">
    <location>
        <begin position="151"/>
        <end position="171"/>
    </location>
</feature>
<keyword evidence="3" id="KW-1185">Reference proteome</keyword>
<feature type="transmembrane region" description="Helical" evidence="1">
    <location>
        <begin position="92"/>
        <end position="113"/>
    </location>
</feature>
<keyword evidence="1" id="KW-0812">Transmembrane</keyword>
<evidence type="ECO:0000313" key="3">
    <source>
        <dbReference type="Proteomes" id="UP001148313"/>
    </source>
</evidence>
<feature type="transmembrane region" description="Helical" evidence="1">
    <location>
        <begin position="272"/>
        <end position="290"/>
    </location>
</feature>
<feature type="transmembrane region" description="Helical" evidence="1">
    <location>
        <begin position="411"/>
        <end position="435"/>
    </location>
</feature>
<feature type="transmembrane region" description="Helical" evidence="1">
    <location>
        <begin position="302"/>
        <end position="326"/>
    </location>
</feature>
<gene>
    <name evidence="2" type="ORF">OOZ53_23510</name>
</gene>
<protein>
    <submittedName>
        <fullName evidence="2">Uncharacterized protein</fullName>
    </submittedName>
</protein>
<feature type="transmembrane region" description="Helical" evidence="1">
    <location>
        <begin position="471"/>
        <end position="488"/>
    </location>
</feature>
<sequence length="501" mass="54112">MSDAVFSDGRLDDRAWLSWGSLGIAALALVSVITAHLVSPLFGTVAAVLFGLAIGMAMAPFAPFAVLALFLFQNLLIAIVSPQLEHGFALTAMRSSNFVMTVSAFSVFCASYMSAPGRYGGIDAVMKHTAFILLLVLIYFLFGYARFGDTAIIYLRNITTPLFVLVVALVASRAYDLRYTQAFALLTAVLLLFGYLEFAFGRAFWEAVNGDHYARLSSTSLRLYPLGPWVEAMQHTGYVTRDPFESARVYLFNFAFFEELGKMFRRPEGPNFHAISYAYAIGVLVLALLAKGRWIYLLASLPLLFLVGSKGATAFLILCAFGLFFARLSRSWTVFSGFVILLAAYAAVAAATAIAVQNYHALGLMAGLEAFARNPLGGGLGASGILSVRFIDIDWNTAQLLGRTDVVVESAVAVLMHQMGVFAFALIAFNLWLAARAWKIFRDGGELVAAAASFMLLTITVNGIFHEEALFAPLALGSVMLVAGLVIGRSAAFKARLSGNA</sequence>
<accession>A0ABT4VUF3</accession>
<keyword evidence="1" id="KW-1133">Transmembrane helix</keyword>
<dbReference type="Proteomes" id="UP001148313">
    <property type="component" value="Unassembled WGS sequence"/>
</dbReference>
<keyword evidence="1" id="KW-0472">Membrane</keyword>